<feature type="domain" description="Restriction endonuclease type I HsdR N-terminal" evidence="1">
    <location>
        <begin position="58"/>
        <end position="123"/>
    </location>
</feature>
<dbReference type="GO" id="GO:0003677">
    <property type="term" value="F:DNA binding"/>
    <property type="evidence" value="ECO:0007669"/>
    <property type="project" value="UniProtKB-KW"/>
</dbReference>
<keyword evidence="3" id="KW-1185">Reference proteome</keyword>
<proteinExistence type="predicted"/>
<dbReference type="AlphaFoldDB" id="A0A9X2HS41"/>
<evidence type="ECO:0000313" key="3">
    <source>
        <dbReference type="Proteomes" id="UP001139451"/>
    </source>
</evidence>
<evidence type="ECO:0000313" key="2">
    <source>
        <dbReference type="EMBL" id="MCP3732574.1"/>
    </source>
</evidence>
<protein>
    <submittedName>
        <fullName evidence="2">Type I restriction enzyme HsdR N-terminal domain-containing protein</fullName>
    </submittedName>
</protein>
<comment type="caution">
    <text evidence="2">The sequence shown here is derived from an EMBL/GenBank/DDBJ whole genome shotgun (WGS) entry which is preliminary data.</text>
</comment>
<gene>
    <name evidence="2" type="ORF">M9978_19300</name>
</gene>
<accession>A0A9X2HS41</accession>
<organism evidence="2 3">
    <name type="scientific">Sphingomonas tagetis</name>
    <dbReference type="NCBI Taxonomy" id="2949092"/>
    <lineage>
        <taxon>Bacteria</taxon>
        <taxon>Pseudomonadati</taxon>
        <taxon>Pseudomonadota</taxon>
        <taxon>Alphaproteobacteria</taxon>
        <taxon>Sphingomonadales</taxon>
        <taxon>Sphingomonadaceae</taxon>
        <taxon>Sphingomonas</taxon>
    </lineage>
</organism>
<dbReference type="GO" id="GO:0005524">
    <property type="term" value="F:ATP binding"/>
    <property type="evidence" value="ECO:0007669"/>
    <property type="project" value="UniProtKB-KW"/>
</dbReference>
<dbReference type="Pfam" id="PF04313">
    <property type="entry name" value="HSDR_N"/>
    <property type="match status" value="1"/>
</dbReference>
<dbReference type="GO" id="GO:0009307">
    <property type="term" value="P:DNA restriction-modification system"/>
    <property type="evidence" value="ECO:0007669"/>
    <property type="project" value="UniProtKB-KW"/>
</dbReference>
<evidence type="ECO:0000259" key="1">
    <source>
        <dbReference type="Pfam" id="PF04313"/>
    </source>
</evidence>
<dbReference type="InterPro" id="IPR007409">
    <property type="entry name" value="Restrct_endonuc_type1_HsdR_N"/>
</dbReference>
<name>A0A9X2HS41_9SPHN</name>
<dbReference type="EMBL" id="JAMLDX010000020">
    <property type="protein sequence ID" value="MCP3732574.1"/>
    <property type="molecule type" value="Genomic_DNA"/>
</dbReference>
<dbReference type="Proteomes" id="UP001139451">
    <property type="component" value="Unassembled WGS sequence"/>
</dbReference>
<dbReference type="RefSeq" id="WP_254296124.1">
    <property type="nucleotide sequence ID" value="NZ_JAMLDX010000020.1"/>
</dbReference>
<dbReference type="GO" id="GO:0009035">
    <property type="term" value="F:type I site-specific deoxyribonuclease activity"/>
    <property type="evidence" value="ECO:0007669"/>
    <property type="project" value="UniProtKB-EC"/>
</dbReference>
<sequence length="794" mass="86231">MKGKITTLGTTEADFEARANAALRAAAPWIDVADVKHQLNFTFKLGKGMVTVDGTKPSHRGRLDILVEVKGQRLAVLELKRPGNALTQDDIEQGLSYARVLHPRPPIVIVFNGEDTRTYAAHDGKLLGSVPEEQAFAELIEAAAKIAASDTRDAISTLMGPDSAVWMAAVRLASDQTLEDLTGGWSDRHAPFTRDCHFPRAASRDAQAALRASRRVVVIEGAPLAGKSHVLRELVEGTRQAEDMAVLFVEAAGTAAAGIVEAVARLLSTALGWRITADEARHWLESFGTGKGPMLVIAVDGLGLEHDKICHELETLSAQPVNSRLKFVIEADTSAADRLWLGQSRRKETAFARRGERIAVGLLDDEEFGQACQVLEDAGVTFMTGADKADEYRQPWLLRSMTAHVASLPKLEGITRILPPLPSLDLFGNVRERFVQDPLIEQAATFARAVLDDYRAKDRPADVVLRAITNFMVRKRTMRDHADSAEIDAMEKSGLLGTVLDEANRGVFVGRFPELIASELSRQIAAELDARMTRKKPQADIADWLVATTARLPLGDLIGAQALIDLGMFRDGISIDFLNRLLDTAPSVRTLRPGSRAMAWLDGIGRLDLVTRDDGVTVMKVPGTPGAIELIEDGQSYADLDAWLILSHLAAIPIGTIAPDDDEAIMGLVHPAILALIGTSPIPLRRVSGDIDRTGMHTHEAPNGASLVCRDHGIIEPVTYSLLRFLDQQVENADAWLDQACKERSPALLDRIALALRQLAELNSDGPTASWARHRLDAKIEPALKLAMIAPGSS</sequence>
<reference evidence="2" key="1">
    <citation type="submission" date="2022-05" db="EMBL/GenBank/DDBJ databases">
        <title>Sphingomonas sp. strain MG17 Genome sequencing and assembly.</title>
        <authorList>
            <person name="Kim I."/>
        </authorList>
    </citation>
    <scope>NUCLEOTIDE SEQUENCE</scope>
    <source>
        <strain evidence="2">MG17</strain>
    </source>
</reference>